<protein>
    <recommendedName>
        <fullName evidence="3">MADF domain-containing protein</fullName>
    </recommendedName>
</protein>
<dbReference type="GO" id="GO:0005667">
    <property type="term" value="C:transcription regulator complex"/>
    <property type="evidence" value="ECO:0007669"/>
    <property type="project" value="TreeGrafter"/>
</dbReference>
<keyword evidence="5" id="KW-1185">Reference proteome</keyword>
<dbReference type="PROSITE" id="PS51029">
    <property type="entry name" value="MADF"/>
    <property type="match status" value="1"/>
</dbReference>
<keyword evidence="2" id="KW-1133">Transmembrane helix</keyword>
<proteinExistence type="predicted"/>
<dbReference type="AlphaFoldDB" id="A0A835GI98"/>
<dbReference type="EMBL" id="JACKWZ010000101">
    <property type="protein sequence ID" value="KAF9415832.1"/>
    <property type="molecule type" value="Genomic_DNA"/>
</dbReference>
<evidence type="ECO:0000313" key="5">
    <source>
        <dbReference type="Proteomes" id="UP000648187"/>
    </source>
</evidence>
<accession>A0A835GI98</accession>
<dbReference type="InterPro" id="IPR006578">
    <property type="entry name" value="MADF-dom"/>
</dbReference>
<dbReference type="InterPro" id="IPR039353">
    <property type="entry name" value="TF_Adf1"/>
</dbReference>
<dbReference type="Proteomes" id="UP000648187">
    <property type="component" value="Unassembled WGS sequence"/>
</dbReference>
<reference evidence="4" key="1">
    <citation type="submission" date="2020-08" db="EMBL/GenBank/DDBJ databases">
        <title>Spodoptera exigua strain:BAW_Kor-Di-RS1 Genome sequencing and assembly.</title>
        <authorList>
            <person name="Kim J."/>
            <person name="Nam H.Y."/>
            <person name="Kwon M."/>
            <person name="Choi J.H."/>
            <person name="Cho S.R."/>
            <person name="Kim G.-H."/>
        </authorList>
    </citation>
    <scope>NUCLEOTIDE SEQUENCE</scope>
    <source>
        <strain evidence="4">BAW_Kor-Di-RS1</strain>
        <tissue evidence="4">Whole-body</tissue>
    </source>
</reference>
<dbReference type="GO" id="GO:0005634">
    <property type="term" value="C:nucleus"/>
    <property type="evidence" value="ECO:0007669"/>
    <property type="project" value="TreeGrafter"/>
</dbReference>
<feature type="transmembrane region" description="Helical" evidence="2">
    <location>
        <begin position="6"/>
        <end position="23"/>
    </location>
</feature>
<dbReference type="GO" id="GO:0006357">
    <property type="term" value="P:regulation of transcription by RNA polymerase II"/>
    <property type="evidence" value="ECO:0007669"/>
    <property type="project" value="TreeGrafter"/>
</dbReference>
<keyword evidence="2" id="KW-0472">Membrane</keyword>
<keyword evidence="2" id="KW-0812">Transmembrane</keyword>
<dbReference type="PANTHER" id="PTHR12243">
    <property type="entry name" value="MADF DOMAIN TRANSCRIPTION FACTOR"/>
    <property type="match status" value="1"/>
</dbReference>
<evidence type="ECO:0000313" key="4">
    <source>
        <dbReference type="EMBL" id="KAF9415832.1"/>
    </source>
</evidence>
<evidence type="ECO:0000256" key="1">
    <source>
        <dbReference type="SAM" id="MobiDB-lite"/>
    </source>
</evidence>
<evidence type="ECO:0000259" key="3">
    <source>
        <dbReference type="PROSITE" id="PS51029"/>
    </source>
</evidence>
<comment type="caution">
    <text evidence="4">The sequence shown here is derived from an EMBL/GenBank/DDBJ whole genome shotgun (WGS) entry which is preliminary data.</text>
</comment>
<feature type="compositionally biased region" description="Polar residues" evidence="1">
    <location>
        <begin position="127"/>
        <end position="171"/>
    </location>
</feature>
<organism evidence="4 5">
    <name type="scientific">Spodoptera exigua</name>
    <name type="common">Beet armyworm</name>
    <name type="synonym">Noctua fulgens</name>
    <dbReference type="NCBI Taxonomy" id="7107"/>
    <lineage>
        <taxon>Eukaryota</taxon>
        <taxon>Metazoa</taxon>
        <taxon>Ecdysozoa</taxon>
        <taxon>Arthropoda</taxon>
        <taxon>Hexapoda</taxon>
        <taxon>Insecta</taxon>
        <taxon>Pterygota</taxon>
        <taxon>Neoptera</taxon>
        <taxon>Endopterygota</taxon>
        <taxon>Lepidoptera</taxon>
        <taxon>Glossata</taxon>
        <taxon>Ditrysia</taxon>
        <taxon>Noctuoidea</taxon>
        <taxon>Noctuidae</taxon>
        <taxon>Amphipyrinae</taxon>
        <taxon>Spodoptera</taxon>
    </lineage>
</organism>
<name>A0A835GI98_SPOEX</name>
<gene>
    <name evidence="4" type="ORF">HW555_006659</name>
</gene>
<dbReference type="Pfam" id="PF10545">
    <property type="entry name" value="MADF_DNA_bdg"/>
    <property type="match status" value="1"/>
</dbReference>
<evidence type="ECO:0000256" key="2">
    <source>
        <dbReference type="SAM" id="Phobius"/>
    </source>
</evidence>
<feature type="domain" description="MADF" evidence="3">
    <location>
        <begin position="25"/>
        <end position="119"/>
    </location>
</feature>
<feature type="region of interest" description="Disordered" evidence="1">
    <location>
        <begin position="124"/>
        <end position="171"/>
    </location>
</feature>
<sequence>MLENIRFVFSSISAVVLLFSMTMERFIDMVRQLPCLWDTGCRDYRDMRKKEIAWKRIVTQLKCEDIPDVKTAKAEWKKLRDSHRDSLKRVRALANGQDTALNNKWKYADIMEFLLPHMKTRKRRRNLTMSSDENKESSPSPSDSFLETQPSTSNTDTLTFNSESHTNKLDTSLENEHLYRKRKVENDIGEIMIDMDGRNNSNYTSSKHPLDSFFESMCETTKQFPTWLQYTVKRKIFNVISEAEDTFETYKSRETIF</sequence>
<dbReference type="PANTHER" id="PTHR12243:SF60">
    <property type="entry name" value="SI:CH211-15D5.12-RELATED"/>
    <property type="match status" value="1"/>
</dbReference>
<dbReference type="SMART" id="SM00595">
    <property type="entry name" value="MADF"/>
    <property type="match status" value="1"/>
</dbReference>